<dbReference type="Proteomes" id="UP000320762">
    <property type="component" value="Unassembled WGS sequence"/>
</dbReference>
<reference evidence="4 5" key="1">
    <citation type="journal article" date="2019" name="New Phytol.">
        <title>Comparative genomics reveals unique wood-decay strategies and fruiting body development in the Schizophyllaceae.</title>
        <authorList>
            <person name="Almasi E."/>
            <person name="Sahu N."/>
            <person name="Krizsan K."/>
            <person name="Balint B."/>
            <person name="Kovacs G.M."/>
            <person name="Kiss B."/>
            <person name="Cseklye J."/>
            <person name="Drula E."/>
            <person name="Henrissat B."/>
            <person name="Nagy I."/>
            <person name="Chovatia M."/>
            <person name="Adam C."/>
            <person name="LaButti K."/>
            <person name="Lipzen A."/>
            <person name="Riley R."/>
            <person name="Grigoriev I.V."/>
            <person name="Nagy L.G."/>
        </authorList>
    </citation>
    <scope>NUCLEOTIDE SEQUENCE [LARGE SCALE GENOMIC DNA]</scope>
    <source>
        <strain evidence="4 5">NL-1724</strain>
    </source>
</reference>
<keyword evidence="2 4" id="KW-0689">Ribosomal protein</keyword>
<dbReference type="InterPro" id="IPR023674">
    <property type="entry name" value="Ribosomal_uL1-like"/>
</dbReference>
<dbReference type="PIRSF" id="PIRSF002155">
    <property type="entry name" value="Ribosomal_L1"/>
    <property type="match status" value="1"/>
</dbReference>
<gene>
    <name evidence="4" type="ORF">BD626DRAFT_549125</name>
</gene>
<dbReference type="CDD" id="cd00403">
    <property type="entry name" value="Ribosomal_L1"/>
    <property type="match status" value="1"/>
</dbReference>
<dbReference type="PANTHER" id="PTHR36427:SF3">
    <property type="entry name" value="LARGE RIBOSOMAL SUBUNIT PROTEIN UL1M"/>
    <property type="match status" value="1"/>
</dbReference>
<accession>A0A550CA24</accession>
<dbReference type="GO" id="GO:0006412">
    <property type="term" value="P:translation"/>
    <property type="evidence" value="ECO:0007669"/>
    <property type="project" value="InterPro"/>
</dbReference>
<proteinExistence type="inferred from homology"/>
<name>A0A550CA24_9AGAR</name>
<dbReference type="OrthoDB" id="1747252at2759"/>
<keyword evidence="5" id="KW-1185">Reference proteome</keyword>
<evidence type="ECO:0000256" key="3">
    <source>
        <dbReference type="ARBA" id="ARBA00023274"/>
    </source>
</evidence>
<dbReference type="InterPro" id="IPR002143">
    <property type="entry name" value="Ribosomal_uL1"/>
</dbReference>
<dbReference type="GO" id="GO:0003735">
    <property type="term" value="F:structural constituent of ribosome"/>
    <property type="evidence" value="ECO:0007669"/>
    <property type="project" value="InterPro"/>
</dbReference>
<dbReference type="AlphaFoldDB" id="A0A550CA24"/>
<dbReference type="Gene3D" id="3.40.50.790">
    <property type="match status" value="1"/>
</dbReference>
<dbReference type="GO" id="GO:0005762">
    <property type="term" value="C:mitochondrial large ribosomal subunit"/>
    <property type="evidence" value="ECO:0007669"/>
    <property type="project" value="TreeGrafter"/>
</dbReference>
<keyword evidence="3" id="KW-0687">Ribonucleoprotein</keyword>
<protein>
    <submittedName>
        <fullName evidence="4">Ribosomal protein L1-like protein</fullName>
    </submittedName>
</protein>
<dbReference type="InterPro" id="IPR028364">
    <property type="entry name" value="Ribosomal_uL1/biogenesis"/>
</dbReference>
<sequence>MESKRRRKAAAAAKIDDKREKLPLSEAVKVLRAVEVASPNCSYELFVKTTLGSGMAVPKGRVSLPREAKPPKEDKILVFAEGKKADEARKAGAHIVGGLELVEGIANNRIRATTILCTPEFIKPITPRLGRVLGPLGLFPSERRGTVTNDVAGYIKKLSGTSEWRADKSGNIRAAIGMLHFPTEDVVSNFQHFMTSVKRATGHIHEQGSGARRGGGGDIKRVIPIAKVMLSSKSGPGIRIADF</sequence>
<dbReference type="STRING" id="97359.A0A550CA24"/>
<dbReference type="Gene3D" id="3.30.190.20">
    <property type="match status" value="1"/>
</dbReference>
<dbReference type="Pfam" id="PF00687">
    <property type="entry name" value="Ribosomal_L1"/>
    <property type="match status" value="1"/>
</dbReference>
<dbReference type="FunFam" id="3.40.50.790:FF:000001">
    <property type="entry name" value="50S ribosomal protein L1"/>
    <property type="match status" value="1"/>
</dbReference>
<dbReference type="GO" id="GO:0003723">
    <property type="term" value="F:RNA binding"/>
    <property type="evidence" value="ECO:0007669"/>
    <property type="project" value="InterPro"/>
</dbReference>
<dbReference type="InterPro" id="IPR016095">
    <property type="entry name" value="Ribosomal_uL1_3-a/b-sand"/>
</dbReference>
<evidence type="ECO:0000313" key="5">
    <source>
        <dbReference type="Proteomes" id="UP000320762"/>
    </source>
</evidence>
<dbReference type="SUPFAM" id="SSF56808">
    <property type="entry name" value="Ribosomal protein L1"/>
    <property type="match status" value="1"/>
</dbReference>
<dbReference type="EMBL" id="VDMD01000016">
    <property type="protein sequence ID" value="TRM61536.1"/>
    <property type="molecule type" value="Genomic_DNA"/>
</dbReference>
<evidence type="ECO:0000256" key="2">
    <source>
        <dbReference type="ARBA" id="ARBA00022980"/>
    </source>
</evidence>
<dbReference type="PANTHER" id="PTHR36427">
    <property type="entry name" value="54S RIBOSOMAL PROTEIN L1, MITOCHONDRIAL"/>
    <property type="match status" value="1"/>
</dbReference>
<evidence type="ECO:0000313" key="4">
    <source>
        <dbReference type="EMBL" id="TRM61536.1"/>
    </source>
</evidence>
<evidence type="ECO:0000256" key="1">
    <source>
        <dbReference type="ARBA" id="ARBA00010531"/>
    </source>
</evidence>
<comment type="caution">
    <text evidence="4">The sequence shown here is derived from an EMBL/GenBank/DDBJ whole genome shotgun (WGS) entry which is preliminary data.</text>
</comment>
<organism evidence="4 5">
    <name type="scientific">Schizophyllum amplum</name>
    <dbReference type="NCBI Taxonomy" id="97359"/>
    <lineage>
        <taxon>Eukaryota</taxon>
        <taxon>Fungi</taxon>
        <taxon>Dikarya</taxon>
        <taxon>Basidiomycota</taxon>
        <taxon>Agaricomycotina</taxon>
        <taxon>Agaricomycetes</taxon>
        <taxon>Agaricomycetidae</taxon>
        <taxon>Agaricales</taxon>
        <taxon>Schizophyllaceae</taxon>
        <taxon>Schizophyllum</taxon>
    </lineage>
</organism>
<comment type="similarity">
    <text evidence="1">Belongs to the universal ribosomal protein uL1 family.</text>
</comment>